<keyword evidence="3" id="KW-1185">Reference proteome</keyword>
<feature type="transmembrane region" description="Helical" evidence="1">
    <location>
        <begin position="12"/>
        <end position="40"/>
    </location>
</feature>
<proteinExistence type="predicted"/>
<dbReference type="OrthoDB" id="198989at2"/>
<dbReference type="EMBL" id="SOCA01000008">
    <property type="protein sequence ID" value="TDU66560.1"/>
    <property type="molecule type" value="Genomic_DNA"/>
</dbReference>
<gene>
    <name evidence="2" type="ORF">EI77_03655</name>
</gene>
<dbReference type="Proteomes" id="UP000295662">
    <property type="component" value="Unassembled WGS sequence"/>
</dbReference>
<evidence type="ECO:0000256" key="1">
    <source>
        <dbReference type="SAM" id="Phobius"/>
    </source>
</evidence>
<comment type="caution">
    <text evidence="2">The sequence shown here is derived from an EMBL/GenBank/DDBJ whole genome shotgun (WGS) entry which is preliminary data.</text>
</comment>
<evidence type="ECO:0000313" key="2">
    <source>
        <dbReference type="EMBL" id="TDU66560.1"/>
    </source>
</evidence>
<dbReference type="AlphaFoldDB" id="A0A4R7RMD3"/>
<keyword evidence="1" id="KW-1133">Transmembrane helix</keyword>
<dbReference type="InterPro" id="IPR021446">
    <property type="entry name" value="DUF3096"/>
</dbReference>
<dbReference type="RefSeq" id="WP_133796659.1">
    <property type="nucleotide sequence ID" value="NZ_SOCA01000008.1"/>
</dbReference>
<keyword evidence="1" id="KW-0472">Membrane</keyword>
<evidence type="ECO:0008006" key="4">
    <source>
        <dbReference type="Google" id="ProtNLM"/>
    </source>
</evidence>
<organism evidence="2 3">
    <name type="scientific">Prosthecobacter fusiformis</name>
    <dbReference type="NCBI Taxonomy" id="48464"/>
    <lineage>
        <taxon>Bacteria</taxon>
        <taxon>Pseudomonadati</taxon>
        <taxon>Verrucomicrobiota</taxon>
        <taxon>Verrucomicrobiia</taxon>
        <taxon>Verrucomicrobiales</taxon>
        <taxon>Verrucomicrobiaceae</taxon>
        <taxon>Prosthecobacter</taxon>
    </lineage>
</organism>
<sequence length="42" mass="4458">MSPHLTPIMSIIAGVCVLVFPALLNYVVGIYLVLTGVLALMN</sequence>
<evidence type="ECO:0000313" key="3">
    <source>
        <dbReference type="Proteomes" id="UP000295662"/>
    </source>
</evidence>
<protein>
    <recommendedName>
        <fullName evidence="4">DUF3096 family protein</fullName>
    </recommendedName>
</protein>
<dbReference type="Pfam" id="PF11295">
    <property type="entry name" value="DUF3096"/>
    <property type="match status" value="1"/>
</dbReference>
<keyword evidence="1" id="KW-0812">Transmembrane</keyword>
<reference evidence="2 3" key="1">
    <citation type="submission" date="2019-03" db="EMBL/GenBank/DDBJ databases">
        <title>Genomic Encyclopedia of Archaeal and Bacterial Type Strains, Phase II (KMG-II): from individual species to whole genera.</title>
        <authorList>
            <person name="Goeker M."/>
        </authorList>
    </citation>
    <scope>NUCLEOTIDE SEQUENCE [LARGE SCALE GENOMIC DNA]</scope>
    <source>
        <strain evidence="2 3">ATCC 25309</strain>
    </source>
</reference>
<accession>A0A4R7RMD3</accession>
<name>A0A4R7RMD3_9BACT</name>